<reference evidence="6" key="2">
    <citation type="submission" date="2020-05" db="EMBL/GenBank/DDBJ databases">
        <title>Complete genome sequence of Bradyrhizobium diazoefficiens XF8 isolated from soybean nodule.</title>
        <authorList>
            <person name="Noda R."/>
            <person name="Kakizaki K."/>
            <person name="Minamisawa K."/>
        </authorList>
    </citation>
    <scope>NUCLEOTIDE SEQUENCE</scope>
    <source>
        <strain evidence="6">XF8</strain>
    </source>
</reference>
<comment type="cofactor">
    <cofactor evidence="1">
        <name>pyrroloquinoline quinone</name>
        <dbReference type="ChEBI" id="CHEBI:58442"/>
    </cofactor>
</comment>
<evidence type="ECO:0000256" key="2">
    <source>
        <dbReference type="ARBA" id="ARBA00008156"/>
    </source>
</evidence>
<dbReference type="EMBL" id="AP023098">
    <property type="protein sequence ID" value="BCE86554.1"/>
    <property type="molecule type" value="Genomic_DNA"/>
</dbReference>
<dbReference type="Gene3D" id="2.140.10.10">
    <property type="entry name" value="Quinoprotein alcohol dehydrogenase-like superfamily"/>
    <property type="match status" value="1"/>
</dbReference>
<dbReference type="PANTHER" id="PTHR32303">
    <property type="entry name" value="QUINOPROTEIN ALCOHOL DEHYDROGENASE (CYTOCHROME C)"/>
    <property type="match status" value="1"/>
</dbReference>
<reference evidence="5" key="1">
    <citation type="submission" date="2020-05" db="EMBL/GenBank/DDBJ databases">
        <title>Complete genome sequence of Bradyrhizobium diazoefficiens XF2 isolated from soybean nodule.</title>
        <authorList>
            <person name="Noda R."/>
            <person name="Kakizaki K."/>
            <person name="Minamisawa K."/>
        </authorList>
    </citation>
    <scope>NUCLEOTIDE SEQUENCE</scope>
    <source>
        <strain evidence="5">XF2</strain>
    </source>
</reference>
<dbReference type="SMART" id="SM00564">
    <property type="entry name" value="PQQ"/>
    <property type="match status" value="4"/>
</dbReference>
<dbReference type="GO" id="GO:0016491">
    <property type="term" value="F:oxidoreductase activity"/>
    <property type="evidence" value="ECO:0007669"/>
    <property type="project" value="UniProtKB-KW"/>
</dbReference>
<proteinExistence type="inferred from homology"/>
<evidence type="ECO:0000313" key="5">
    <source>
        <dbReference type="EMBL" id="BCE34350.1"/>
    </source>
</evidence>
<dbReference type="Pfam" id="PF01011">
    <property type="entry name" value="PQQ"/>
    <property type="match status" value="2"/>
</dbReference>
<evidence type="ECO:0000313" key="6">
    <source>
        <dbReference type="EMBL" id="BCE77936.1"/>
    </source>
</evidence>
<accession>A0A810BM11</accession>
<dbReference type="EMBL" id="AP023097">
    <property type="protein sequence ID" value="BCE77936.1"/>
    <property type="molecule type" value="Genomic_DNA"/>
</dbReference>
<dbReference type="PANTHER" id="PTHR32303:SF20">
    <property type="entry name" value="QUINOPROTEIN ETHANOL DEHYDROGENASE"/>
    <property type="match status" value="1"/>
</dbReference>
<reference evidence="7" key="3">
    <citation type="submission" date="2020-05" db="EMBL/GenBank/DDBJ databases">
        <title>Complete genome sequence of Bradyrhizobium diazoefficiens XF9 isolated from soybean nodule.</title>
        <authorList>
            <person name="Noda R."/>
            <person name="Kakizaki K."/>
            <person name="Minamisawa K."/>
        </authorList>
    </citation>
    <scope>NUCLEOTIDE SEQUENCE</scope>
    <source>
        <strain evidence="7">XF9</strain>
    </source>
</reference>
<feature type="domain" description="Pyrrolo-quinoline quinone repeat" evidence="4">
    <location>
        <begin position="482"/>
        <end position="548"/>
    </location>
</feature>
<feature type="domain" description="Pyrrolo-quinoline quinone repeat" evidence="4">
    <location>
        <begin position="56"/>
        <end position="374"/>
    </location>
</feature>
<dbReference type="InterPro" id="IPR002372">
    <property type="entry name" value="PQQ_rpt_dom"/>
</dbReference>
<dbReference type="AlphaFoldDB" id="A0A810BM11"/>
<dbReference type="InterPro" id="IPR018391">
    <property type="entry name" value="PQQ_b-propeller_rpt"/>
</dbReference>
<organism evidence="6">
    <name type="scientific">Bradyrhizobium diazoefficiens</name>
    <dbReference type="NCBI Taxonomy" id="1355477"/>
    <lineage>
        <taxon>Bacteria</taxon>
        <taxon>Pseudomonadati</taxon>
        <taxon>Pseudomonadota</taxon>
        <taxon>Alphaproteobacteria</taxon>
        <taxon>Hyphomicrobiales</taxon>
        <taxon>Nitrobacteraceae</taxon>
        <taxon>Bradyrhizobium</taxon>
    </lineage>
</organism>
<keyword evidence="3" id="KW-0560">Oxidoreductase</keyword>
<dbReference type="InterPro" id="IPR011047">
    <property type="entry name" value="Quinoprotein_ADH-like_sf"/>
</dbReference>
<evidence type="ECO:0000313" key="7">
    <source>
        <dbReference type="EMBL" id="BCE86554.1"/>
    </source>
</evidence>
<dbReference type="SUPFAM" id="SSF50998">
    <property type="entry name" value="Quinoprotein alcohol dehydrogenase-like"/>
    <property type="match status" value="1"/>
</dbReference>
<evidence type="ECO:0000256" key="3">
    <source>
        <dbReference type="ARBA" id="ARBA00023002"/>
    </source>
</evidence>
<name>A0A810BM11_9BRAD</name>
<sequence>MTKCHKNEMEDEHMKKRWGYLSLPVVVAIGATFAASSTVAQTVDTARIETGGQNDWLTYHGSYKSYHYSPLSQINTSNVGNLSVAWIHIPGRSTRGLQSMPLAADGVLYYTGSYSRVFALNGATGEVIWSYFPELDEALIARQTHSPYNRGAALGEGKVYVGTMDGRLIALDMKTGKVAWDTKLIDSQKLTVGFTGAPLYAKGTVIIGAQGGEWPGRGPIFAVDAATGKKKWEFLTVAGTDEAMKTWGSDSWRTGGGGGWMPGTYDSETNTILWGTANPAPLYDWSGSDYKTQGARPGDNLYTTSVIGLDLDSGKLKFYHQELPHDAWDFDSAVGEFVMLDRDGQKLVVHPNKSGYIFVYDRNLGIKNVWRITQNSNFVKDIDPKTGELIGRRDFSAGKVNEPLCPHISGGVSFNSGSYNPKTGLYYKLGQEWCMTLEVMKTTPVTAPQAQLNIGADFKIAPPPGGEIYGHLDARDPVTGVKKWEVRYPEPPLGSVLSTGGNLVFVPDSRGTLHAYDAESGAELWSHSDGTGHQGGIVSYAVNGKQYVAVTAGFGGMASDDYAPTFGDVYKSMPRDDGALIVYSLK</sequence>
<evidence type="ECO:0000256" key="1">
    <source>
        <dbReference type="ARBA" id="ARBA00001931"/>
    </source>
</evidence>
<evidence type="ECO:0000259" key="4">
    <source>
        <dbReference type="Pfam" id="PF01011"/>
    </source>
</evidence>
<protein>
    <submittedName>
        <fullName evidence="6">Alcohol dehydrogenase</fullName>
    </submittedName>
</protein>
<dbReference type="EMBL" id="AP023092">
    <property type="protein sequence ID" value="BCE34350.1"/>
    <property type="molecule type" value="Genomic_DNA"/>
</dbReference>
<comment type="similarity">
    <text evidence="2">Belongs to the bacterial PQQ dehydrogenase family.</text>
</comment>
<gene>
    <name evidence="5" type="ORF">XF2B_81190</name>
    <name evidence="6" type="ORF">XF8B_80470</name>
    <name evidence="7" type="ORF">XF9B_79750</name>
</gene>